<proteinExistence type="predicted"/>
<organism evidence="1 2">
    <name type="scientific">Auxenochlorella protothecoides</name>
    <name type="common">Green microalga</name>
    <name type="synonym">Chlorella protothecoides</name>
    <dbReference type="NCBI Taxonomy" id="3075"/>
    <lineage>
        <taxon>Eukaryota</taxon>
        <taxon>Viridiplantae</taxon>
        <taxon>Chlorophyta</taxon>
        <taxon>core chlorophytes</taxon>
        <taxon>Trebouxiophyceae</taxon>
        <taxon>Chlorellales</taxon>
        <taxon>Chlorellaceae</taxon>
        <taxon>Auxenochlorella</taxon>
    </lineage>
</organism>
<name>A0A087SS79_AUXPR</name>
<sequence>MVVRAKVIPVRISSFACWSNSAAPACICPWAPAPASLPGMFERAYLVAASSSRFTLLFVRAPILQSHSAVLPACVCR</sequence>
<evidence type="ECO:0000313" key="1">
    <source>
        <dbReference type="EMBL" id="KFM28583.1"/>
    </source>
</evidence>
<dbReference type="GeneID" id="23617733"/>
<gene>
    <name evidence="1" type="ORF">F751_6342</name>
</gene>
<dbReference type="EMBL" id="KL662175">
    <property type="protein sequence ID" value="KFM28583.1"/>
    <property type="molecule type" value="Genomic_DNA"/>
</dbReference>
<protein>
    <submittedName>
        <fullName evidence="1">Uncharacterized protein</fullName>
    </submittedName>
</protein>
<dbReference type="Proteomes" id="UP000028924">
    <property type="component" value="Unassembled WGS sequence"/>
</dbReference>
<dbReference type="KEGG" id="apro:F751_6342"/>
<keyword evidence="2" id="KW-1185">Reference proteome</keyword>
<accession>A0A087SS79</accession>
<dbReference type="AlphaFoldDB" id="A0A087SS79"/>
<reference evidence="1 2" key="1">
    <citation type="journal article" date="2014" name="BMC Genomics">
        <title>Oil accumulation mechanisms of the oleaginous microalga Chlorella protothecoides revealed through its genome, transcriptomes, and proteomes.</title>
        <authorList>
            <person name="Gao C."/>
            <person name="Wang Y."/>
            <person name="Shen Y."/>
            <person name="Yan D."/>
            <person name="He X."/>
            <person name="Dai J."/>
            <person name="Wu Q."/>
        </authorList>
    </citation>
    <scope>NUCLEOTIDE SEQUENCE [LARGE SCALE GENOMIC DNA]</scope>
    <source>
        <strain evidence="1 2">0710</strain>
    </source>
</reference>
<evidence type="ECO:0000313" key="2">
    <source>
        <dbReference type="Proteomes" id="UP000028924"/>
    </source>
</evidence>
<dbReference type="RefSeq" id="XP_011401619.1">
    <property type="nucleotide sequence ID" value="XM_011403317.1"/>
</dbReference>